<reference evidence="2 3" key="1">
    <citation type="journal article" date="2019" name="Plant Biotechnol. J.">
        <title>The red bayberry genome and genetic basis of sex determination.</title>
        <authorList>
            <person name="Jia H.M."/>
            <person name="Jia H.J."/>
            <person name="Cai Q.L."/>
            <person name="Wang Y."/>
            <person name="Zhao H.B."/>
            <person name="Yang W.F."/>
            <person name="Wang G.Y."/>
            <person name="Li Y.H."/>
            <person name="Zhan D.L."/>
            <person name="Shen Y.T."/>
            <person name="Niu Q.F."/>
            <person name="Chang L."/>
            <person name="Qiu J."/>
            <person name="Zhao L."/>
            <person name="Xie H.B."/>
            <person name="Fu W.Y."/>
            <person name="Jin J."/>
            <person name="Li X.W."/>
            <person name="Jiao Y."/>
            <person name="Zhou C.C."/>
            <person name="Tu T."/>
            <person name="Chai C.Y."/>
            <person name="Gao J.L."/>
            <person name="Fan L.J."/>
            <person name="van de Weg E."/>
            <person name="Wang J.Y."/>
            <person name="Gao Z.S."/>
        </authorList>
    </citation>
    <scope>NUCLEOTIDE SEQUENCE [LARGE SCALE GENOMIC DNA]</scope>
    <source>
        <tissue evidence="2">Leaves</tissue>
    </source>
</reference>
<dbReference type="Proteomes" id="UP000516437">
    <property type="component" value="Chromosome 3"/>
</dbReference>
<dbReference type="AlphaFoldDB" id="A0A6A1W6W9"/>
<feature type="region of interest" description="Disordered" evidence="1">
    <location>
        <begin position="166"/>
        <end position="196"/>
    </location>
</feature>
<organism evidence="2 3">
    <name type="scientific">Morella rubra</name>
    <name type="common">Chinese bayberry</name>
    <dbReference type="NCBI Taxonomy" id="262757"/>
    <lineage>
        <taxon>Eukaryota</taxon>
        <taxon>Viridiplantae</taxon>
        <taxon>Streptophyta</taxon>
        <taxon>Embryophyta</taxon>
        <taxon>Tracheophyta</taxon>
        <taxon>Spermatophyta</taxon>
        <taxon>Magnoliopsida</taxon>
        <taxon>eudicotyledons</taxon>
        <taxon>Gunneridae</taxon>
        <taxon>Pentapetalae</taxon>
        <taxon>rosids</taxon>
        <taxon>fabids</taxon>
        <taxon>Fagales</taxon>
        <taxon>Myricaceae</taxon>
        <taxon>Morella</taxon>
    </lineage>
</organism>
<name>A0A6A1W6W9_9ROSI</name>
<protein>
    <submittedName>
        <fullName evidence="2">Uncharacterized protein</fullName>
    </submittedName>
</protein>
<evidence type="ECO:0000313" key="2">
    <source>
        <dbReference type="EMBL" id="KAB1220895.1"/>
    </source>
</evidence>
<dbReference type="EMBL" id="RXIC02000021">
    <property type="protein sequence ID" value="KAB1220895.1"/>
    <property type="molecule type" value="Genomic_DNA"/>
</dbReference>
<accession>A0A6A1W6W9</accession>
<gene>
    <name evidence="2" type="ORF">CJ030_MR3G022607</name>
</gene>
<sequence>MAWRLNPSSFLLPLTLKFEPLSSTLPSSPSFYFSHSSARWVPLKSQELKMPPESWEVFQRYNTALADELAKLPLTREPSELEVAADRAISDDALEWVQRGGKIENQNIEVSSEDELLSQLGKYKGLKDLYYFCCIRPDLRHPGQYRAPYTLELGLKPPENYSGFKTLENDSDLKTPENYSDFKTPGSAALDHPGNLGPSHPRTLTPCYPGIFSGLSQALLACLVL</sequence>
<evidence type="ECO:0000256" key="1">
    <source>
        <dbReference type="SAM" id="MobiDB-lite"/>
    </source>
</evidence>
<keyword evidence="3" id="KW-1185">Reference proteome</keyword>
<proteinExistence type="predicted"/>
<evidence type="ECO:0000313" key="3">
    <source>
        <dbReference type="Proteomes" id="UP000516437"/>
    </source>
</evidence>
<comment type="caution">
    <text evidence="2">The sequence shown here is derived from an EMBL/GenBank/DDBJ whole genome shotgun (WGS) entry which is preliminary data.</text>
</comment>